<dbReference type="InterPro" id="IPR027785">
    <property type="entry name" value="UvrD-like_helicase_C"/>
</dbReference>
<evidence type="ECO:0000256" key="1">
    <source>
        <dbReference type="ARBA" id="ARBA00022741"/>
    </source>
</evidence>
<dbReference type="NCBIfam" id="TIGR01448">
    <property type="entry name" value="recD_rel"/>
    <property type="match status" value="1"/>
</dbReference>
<feature type="compositionally biased region" description="Acidic residues" evidence="4">
    <location>
        <begin position="812"/>
        <end position="825"/>
    </location>
</feature>
<dbReference type="SUPFAM" id="SSF52540">
    <property type="entry name" value="P-loop containing nucleoside triphosphate hydrolases"/>
    <property type="match status" value="1"/>
</dbReference>
<name>A0A0M9DE30_9LACO</name>
<dbReference type="GO" id="GO:0006310">
    <property type="term" value="P:DNA recombination"/>
    <property type="evidence" value="ECO:0007669"/>
    <property type="project" value="InterPro"/>
</dbReference>
<reference evidence="6 7" key="1">
    <citation type="journal article" date="2015" name="Genome Biol. Evol.">
        <title>Functionally Structured Genomes in Lactobacillus kunkeei Colonizing the Honey Crop and Food Products of Honeybees and Stingless Bees.</title>
        <authorList>
            <person name="Tamarit D."/>
            <person name="Ellegaard K.M."/>
            <person name="Wikander J."/>
            <person name="Olofsson T."/>
            <person name="Vasquez A."/>
            <person name="Andersson S.G."/>
        </authorList>
    </citation>
    <scope>NUCLEOTIDE SEQUENCE [LARGE SCALE GENOMIC DNA]</scope>
    <source>
        <strain evidence="6 7">LAla</strain>
    </source>
</reference>
<feature type="domain" description="AAA+ ATPase" evidence="5">
    <location>
        <begin position="365"/>
        <end position="512"/>
    </location>
</feature>
<keyword evidence="3" id="KW-0238">DNA-binding</keyword>
<dbReference type="CDD" id="cd18809">
    <property type="entry name" value="SF1_C_RecD"/>
    <property type="match status" value="1"/>
</dbReference>
<comment type="catalytic activity">
    <reaction evidence="3">
        <text>ATP + H2O = ADP + phosphate + H(+)</text>
        <dbReference type="Rhea" id="RHEA:13065"/>
        <dbReference type="ChEBI" id="CHEBI:15377"/>
        <dbReference type="ChEBI" id="CHEBI:15378"/>
        <dbReference type="ChEBI" id="CHEBI:30616"/>
        <dbReference type="ChEBI" id="CHEBI:43474"/>
        <dbReference type="ChEBI" id="CHEBI:456216"/>
        <dbReference type="EC" id="5.6.2.3"/>
    </reaction>
</comment>
<sequence length="856" mass="95591">MAESMNLFSVDDNDEHIEDNQELFIKGKVAATFFESPDSFFKVLLVKISETNISDWHEDEIVITGNFADIAEESEYQFYGELVDHPKYGKQFKSDNYQSTVPTSREGLVEYLSGDNFPGVGKQTAKRMVDALGTNLISDVLENNSLLDRAGLSDKQKSTVLETLNKNNGMEQVIIGLNSYGFGSSLSSSIYNKYKGDTLKVIQENPYKLVEDIDGVGFKKADDIAKQMGMSANNPGRIRAGLISALKTLSLRNGDTYTQTGPILEETLKLLNNGNAEPVSGEDLSAQFLELAKNQKIVGEEDRVYLKELYDDEWRIAEHIGRIIKNPVVKKFDDETIDKKIRLIEKKLNINYDESQTNALKQAIKSQMFLLTGGPGTGKTTIIKGIIYLYAYLNDLSLDINKYKEREFPILLAAPTGRAAKRMQETTGIPASTIHRLLGLNGYEDSDEGTQDIEGGLLIVDEMSMVDTFLFRALVRAIPNQMKVVFVGDKDQLPSVGPGQVFTDLLNSKRIDSMQLTTIYRQDSNSTIIPLAHSIQQGKLPDDFNDKQSDRSFIPCNANQMSSVIEQIVKRAKQKGFSATEIQVLSPMYRGNAGVNHLNEVIQQIMNPNNTDNQVDYRGIHYRLGDKILQLVNSPEDNVFNGDIGQIIDIEKGSKQSLDKITVAFDQSEVTYQRKDWIQITLAYCTTIHKAQGSEFKMVILPIVPQFTKMLKKNLLYTAITRASDTLIMIGDYNSFLSCAQSESDNRNTSLMQRIQSLLDGEVKPVTTSVNDQSNIVKEVAEEKKSQAPVDNKPVEEAKSASALDTTQNDVATDEGEESPFDEATFDDKPKSYRLTKDMILLNQVDPMIGMHGIKP</sequence>
<accession>A0A0M9DE30</accession>
<keyword evidence="3" id="KW-0413">Isomerase</keyword>
<proteinExistence type="inferred from homology"/>
<dbReference type="HAMAP" id="MF_01488">
    <property type="entry name" value="RecD2"/>
    <property type="match status" value="1"/>
</dbReference>
<evidence type="ECO:0000313" key="7">
    <source>
        <dbReference type="Proteomes" id="UP000037749"/>
    </source>
</evidence>
<gene>
    <name evidence="3" type="primary">recD2</name>
    <name evidence="6" type="ORF">RZ72_13730</name>
</gene>
<dbReference type="PANTHER" id="PTHR43788">
    <property type="entry name" value="DNA2/NAM7 HELICASE FAMILY MEMBER"/>
    <property type="match status" value="1"/>
</dbReference>
<dbReference type="GO" id="GO:0005524">
    <property type="term" value="F:ATP binding"/>
    <property type="evidence" value="ECO:0007669"/>
    <property type="project" value="UniProtKB-UniRule"/>
</dbReference>
<dbReference type="InterPro" id="IPR041451">
    <property type="entry name" value="RecD2_SH13"/>
</dbReference>
<dbReference type="Pfam" id="PF18335">
    <property type="entry name" value="SH3_13"/>
    <property type="match status" value="1"/>
</dbReference>
<evidence type="ECO:0000259" key="5">
    <source>
        <dbReference type="SMART" id="SM00382"/>
    </source>
</evidence>
<dbReference type="EC" id="5.6.2.3" evidence="3"/>
<evidence type="ECO:0000313" key="6">
    <source>
        <dbReference type="EMBL" id="KOY79003.1"/>
    </source>
</evidence>
<evidence type="ECO:0000256" key="3">
    <source>
        <dbReference type="HAMAP-Rule" id="MF_01488"/>
    </source>
</evidence>
<comment type="similarity">
    <text evidence="3">Belongs to the RecD family. RecD2 subfamily.</text>
</comment>
<keyword evidence="3 6" id="KW-0347">Helicase</keyword>
<protein>
    <recommendedName>
        <fullName evidence="3">ATP-dependent RecD2 DNA helicase</fullName>
        <ecNumber evidence="3">5.6.2.3</ecNumber>
    </recommendedName>
    <alternativeName>
        <fullName evidence="3">DNA 5'-3' helicase subunit RecD2</fullName>
    </alternativeName>
</protein>
<dbReference type="InterPro" id="IPR055446">
    <property type="entry name" value="RecD2_N_OB"/>
</dbReference>
<feature type="region of interest" description="Disordered" evidence="4">
    <location>
        <begin position="781"/>
        <end position="829"/>
    </location>
</feature>
<dbReference type="Pfam" id="PF23139">
    <property type="entry name" value="OB_YrrC"/>
    <property type="match status" value="1"/>
</dbReference>
<dbReference type="InterPro" id="IPR006345">
    <property type="entry name" value="RecD2"/>
</dbReference>
<dbReference type="GO" id="GO:0009338">
    <property type="term" value="C:exodeoxyribonuclease V complex"/>
    <property type="evidence" value="ECO:0007669"/>
    <property type="project" value="TreeGrafter"/>
</dbReference>
<dbReference type="Proteomes" id="UP000037749">
    <property type="component" value="Unassembled WGS sequence"/>
</dbReference>
<dbReference type="Gene3D" id="1.10.10.2220">
    <property type="match status" value="1"/>
</dbReference>
<dbReference type="AlphaFoldDB" id="A0A0M9DE30"/>
<dbReference type="GO" id="GO:0017116">
    <property type="term" value="F:single-stranded DNA helicase activity"/>
    <property type="evidence" value="ECO:0007669"/>
    <property type="project" value="TreeGrafter"/>
</dbReference>
<evidence type="ECO:0000256" key="2">
    <source>
        <dbReference type="ARBA" id="ARBA00022840"/>
    </source>
</evidence>
<dbReference type="InterPro" id="IPR029493">
    <property type="entry name" value="RecD2-like_HHH"/>
</dbReference>
<feature type="binding site" evidence="3">
    <location>
        <begin position="376"/>
        <end position="380"/>
    </location>
    <ligand>
        <name>ATP</name>
        <dbReference type="ChEBI" id="CHEBI:30616"/>
    </ligand>
</feature>
<keyword evidence="3" id="KW-0378">Hydrolase</keyword>
<dbReference type="Pfam" id="PF13538">
    <property type="entry name" value="UvrD_C_2"/>
    <property type="match status" value="1"/>
</dbReference>
<keyword evidence="2 3" id="KW-0067">ATP-binding</keyword>
<dbReference type="EMBL" id="JXCZ01000022">
    <property type="protein sequence ID" value="KOY79003.1"/>
    <property type="molecule type" value="Genomic_DNA"/>
</dbReference>
<dbReference type="GO" id="GO:0003677">
    <property type="term" value="F:DNA binding"/>
    <property type="evidence" value="ECO:0007669"/>
    <property type="project" value="UniProtKB-UniRule"/>
</dbReference>
<evidence type="ECO:0000256" key="4">
    <source>
        <dbReference type="SAM" id="MobiDB-lite"/>
    </source>
</evidence>
<dbReference type="PANTHER" id="PTHR43788:SF6">
    <property type="entry name" value="DNA HELICASE B"/>
    <property type="match status" value="1"/>
</dbReference>
<dbReference type="Gene3D" id="3.40.50.300">
    <property type="entry name" value="P-loop containing nucleotide triphosphate hydrolases"/>
    <property type="match status" value="2"/>
</dbReference>
<keyword evidence="1 3" id="KW-0547">Nucleotide-binding</keyword>
<dbReference type="GO" id="GO:0016887">
    <property type="term" value="F:ATP hydrolysis activity"/>
    <property type="evidence" value="ECO:0007669"/>
    <property type="project" value="RHEA"/>
</dbReference>
<dbReference type="Pfam" id="PF13604">
    <property type="entry name" value="AAA_30"/>
    <property type="match status" value="1"/>
</dbReference>
<dbReference type="Pfam" id="PF14490">
    <property type="entry name" value="HHH_RecD2"/>
    <property type="match status" value="1"/>
</dbReference>
<comment type="caution">
    <text evidence="6">The sequence shown here is derived from an EMBL/GenBank/DDBJ whole genome shotgun (WGS) entry which is preliminary data.</text>
</comment>
<comment type="function">
    <text evidence="3">DNA-dependent ATPase and ATP-dependent 5'-3' DNA helicase. Has no activity on blunt DNA or DNA with 3'-overhangs, requires at least 10 bases of 5'-ssDNA for helicase activity.</text>
</comment>
<dbReference type="InterPro" id="IPR003593">
    <property type="entry name" value="AAA+_ATPase"/>
</dbReference>
<dbReference type="GO" id="GO:0043139">
    <property type="term" value="F:5'-3' DNA helicase activity"/>
    <property type="evidence" value="ECO:0007669"/>
    <property type="project" value="UniProtKB-UniRule"/>
</dbReference>
<dbReference type="InterPro" id="IPR027417">
    <property type="entry name" value="P-loop_NTPase"/>
</dbReference>
<organism evidence="6 7">
    <name type="scientific">Apilactobacillus kunkeei</name>
    <dbReference type="NCBI Taxonomy" id="148814"/>
    <lineage>
        <taxon>Bacteria</taxon>
        <taxon>Bacillati</taxon>
        <taxon>Bacillota</taxon>
        <taxon>Bacilli</taxon>
        <taxon>Lactobacillales</taxon>
        <taxon>Lactobacillaceae</taxon>
        <taxon>Apilactobacillus</taxon>
    </lineage>
</organism>
<dbReference type="CDD" id="cd17933">
    <property type="entry name" value="DEXSc_RecD-like"/>
    <property type="match status" value="1"/>
</dbReference>
<dbReference type="Gene3D" id="2.30.30.940">
    <property type="match status" value="1"/>
</dbReference>
<dbReference type="InterPro" id="IPR050534">
    <property type="entry name" value="Coronavir_polyprotein_1ab"/>
</dbReference>
<dbReference type="PATRIC" id="fig|148814.9.peg.893"/>
<dbReference type="SMART" id="SM00382">
    <property type="entry name" value="AAA"/>
    <property type="match status" value="1"/>
</dbReference>